<dbReference type="SMART" id="SM01390">
    <property type="entry name" value="Ribosomal_S4"/>
    <property type="match status" value="1"/>
</dbReference>
<comment type="caution">
    <text evidence="10">The sequence shown here is derived from an EMBL/GenBank/DDBJ whole genome shotgun (WGS) entry which is preliminary data.</text>
</comment>
<evidence type="ECO:0000256" key="4">
    <source>
        <dbReference type="ARBA" id="ARBA00022980"/>
    </source>
</evidence>
<dbReference type="SUPFAM" id="SSF55174">
    <property type="entry name" value="Alpha-L RNA-binding motif"/>
    <property type="match status" value="1"/>
</dbReference>
<dbReference type="InterPro" id="IPR002942">
    <property type="entry name" value="S4_RNA-bd"/>
</dbReference>
<dbReference type="AlphaFoldDB" id="A0A928KXX3"/>
<dbReference type="FunFam" id="3.10.290.10:FF:000001">
    <property type="entry name" value="30S ribosomal protein S4"/>
    <property type="match status" value="1"/>
</dbReference>
<dbReference type="Proteomes" id="UP000754750">
    <property type="component" value="Unassembled WGS sequence"/>
</dbReference>
<evidence type="ECO:0000256" key="3">
    <source>
        <dbReference type="ARBA" id="ARBA00022884"/>
    </source>
</evidence>
<dbReference type="InterPro" id="IPR005709">
    <property type="entry name" value="Ribosomal_uS4_bac-type"/>
</dbReference>
<dbReference type="Pfam" id="PF01479">
    <property type="entry name" value="S4"/>
    <property type="match status" value="1"/>
</dbReference>
<dbReference type="InterPro" id="IPR001912">
    <property type="entry name" value="Ribosomal_uS4_N"/>
</dbReference>
<dbReference type="GO" id="GO:0019843">
    <property type="term" value="F:rRNA binding"/>
    <property type="evidence" value="ECO:0007669"/>
    <property type="project" value="UniProtKB-UniRule"/>
</dbReference>
<comment type="similarity">
    <text evidence="1 7">Belongs to the universal ribosomal protein uS4 family.</text>
</comment>
<comment type="function">
    <text evidence="7">With S5 and S12 plays an important role in translational accuracy.</text>
</comment>
<dbReference type="InterPro" id="IPR022801">
    <property type="entry name" value="Ribosomal_uS4"/>
</dbReference>
<dbReference type="GO" id="GO:0003735">
    <property type="term" value="F:structural constituent of ribosome"/>
    <property type="evidence" value="ECO:0007669"/>
    <property type="project" value="InterPro"/>
</dbReference>
<evidence type="ECO:0000256" key="2">
    <source>
        <dbReference type="ARBA" id="ARBA00022730"/>
    </source>
</evidence>
<organism evidence="10 11">
    <name type="scientific">Faecalispora sporosphaeroides</name>
    <dbReference type="NCBI Taxonomy" id="1549"/>
    <lineage>
        <taxon>Bacteria</taxon>
        <taxon>Bacillati</taxon>
        <taxon>Bacillota</taxon>
        <taxon>Clostridia</taxon>
        <taxon>Eubacteriales</taxon>
        <taxon>Oscillospiraceae</taxon>
        <taxon>Faecalispora</taxon>
    </lineage>
</organism>
<keyword evidence="4 7" id="KW-0689">Ribosomal protein</keyword>
<keyword evidence="3 7" id="KW-0694">RNA-binding</keyword>
<name>A0A928KXX3_9FIRM</name>
<feature type="domain" description="RNA-binding S4" evidence="8">
    <location>
        <begin position="88"/>
        <end position="154"/>
    </location>
</feature>
<dbReference type="NCBIfam" id="NF003717">
    <property type="entry name" value="PRK05327.1"/>
    <property type="match status" value="1"/>
</dbReference>
<dbReference type="HAMAP" id="MF_01306_B">
    <property type="entry name" value="Ribosomal_uS4_B"/>
    <property type="match status" value="1"/>
</dbReference>
<keyword evidence="5 7" id="KW-0687">Ribonucleoprotein</keyword>
<dbReference type="Gene3D" id="1.10.1050.10">
    <property type="entry name" value="Ribosomal Protein S4 Delta 41, Chain A, domain 1"/>
    <property type="match status" value="1"/>
</dbReference>
<keyword evidence="2 7" id="KW-0699">rRNA-binding</keyword>
<reference evidence="10" key="1">
    <citation type="submission" date="2019-04" db="EMBL/GenBank/DDBJ databases">
        <title>Evolution of Biomass-Degrading Anaerobic Consortia Revealed by Metagenomics.</title>
        <authorList>
            <person name="Peng X."/>
        </authorList>
    </citation>
    <scope>NUCLEOTIDE SEQUENCE</scope>
    <source>
        <strain evidence="10">SIG551</strain>
    </source>
</reference>
<gene>
    <name evidence="7 10" type="primary">rpsD</name>
    <name evidence="10" type="ORF">E7512_11150</name>
</gene>
<comment type="subunit">
    <text evidence="7">Part of the 30S ribosomal subunit. Contacts protein S5. The interaction surface between S4 and S5 is involved in control of translational fidelity.</text>
</comment>
<dbReference type="GO" id="GO:0006412">
    <property type="term" value="P:translation"/>
    <property type="evidence" value="ECO:0007669"/>
    <property type="project" value="UniProtKB-UniRule"/>
</dbReference>
<protein>
    <recommendedName>
        <fullName evidence="6 7">Small ribosomal subunit protein uS4</fullName>
    </recommendedName>
</protein>
<evidence type="ECO:0000259" key="8">
    <source>
        <dbReference type="SMART" id="SM00363"/>
    </source>
</evidence>
<evidence type="ECO:0000256" key="6">
    <source>
        <dbReference type="ARBA" id="ARBA00035254"/>
    </source>
</evidence>
<evidence type="ECO:0000313" key="11">
    <source>
        <dbReference type="Proteomes" id="UP000754750"/>
    </source>
</evidence>
<dbReference type="SMART" id="SM00363">
    <property type="entry name" value="S4"/>
    <property type="match status" value="1"/>
</dbReference>
<proteinExistence type="inferred from homology"/>
<accession>A0A928KXX3</accession>
<dbReference type="PROSITE" id="PS50889">
    <property type="entry name" value="S4"/>
    <property type="match status" value="1"/>
</dbReference>
<sequence>MATRRGPRFKECRRLGVNVCGHPKAMNRAGAPAFNKRRKVSEYSMQLTEKQKVKAYYGILEKQMARYYRAAERSKGKTGDVLLQKLECRLDNMVYRIGFANSIRLARQQVTHGHILVNGKKLSIPSYAIQPGDVITLREKSRSNELFRTNFLEGKGFAVPYLERDFNAFSGTLTRLPNREEIPVEVNDQLVVEYYSR</sequence>
<dbReference type="EMBL" id="SVNY01000005">
    <property type="protein sequence ID" value="MBE6834111.1"/>
    <property type="molecule type" value="Genomic_DNA"/>
</dbReference>
<dbReference type="GO" id="GO:0015935">
    <property type="term" value="C:small ribosomal subunit"/>
    <property type="evidence" value="ECO:0007669"/>
    <property type="project" value="InterPro"/>
</dbReference>
<dbReference type="PANTHER" id="PTHR11831">
    <property type="entry name" value="30S 40S RIBOSOMAL PROTEIN"/>
    <property type="match status" value="1"/>
</dbReference>
<dbReference type="NCBIfam" id="TIGR01017">
    <property type="entry name" value="rpsD_bact"/>
    <property type="match status" value="1"/>
</dbReference>
<dbReference type="Pfam" id="PF00163">
    <property type="entry name" value="Ribosomal_S4"/>
    <property type="match status" value="1"/>
</dbReference>
<evidence type="ECO:0000313" key="10">
    <source>
        <dbReference type="EMBL" id="MBE6834111.1"/>
    </source>
</evidence>
<feature type="domain" description="Small ribosomal subunit protein uS4 N-terminal" evidence="9">
    <location>
        <begin position="3"/>
        <end position="87"/>
    </location>
</feature>
<dbReference type="InterPro" id="IPR036986">
    <property type="entry name" value="S4_RNA-bd_sf"/>
</dbReference>
<dbReference type="CDD" id="cd00165">
    <property type="entry name" value="S4"/>
    <property type="match status" value="1"/>
</dbReference>
<comment type="function">
    <text evidence="7">One of the primary rRNA binding proteins, it binds directly to 16S rRNA where it nucleates assembly of the body of the 30S subunit.</text>
</comment>
<evidence type="ECO:0000256" key="1">
    <source>
        <dbReference type="ARBA" id="ARBA00007465"/>
    </source>
</evidence>
<evidence type="ECO:0000259" key="9">
    <source>
        <dbReference type="SMART" id="SM01390"/>
    </source>
</evidence>
<dbReference type="GO" id="GO:0042274">
    <property type="term" value="P:ribosomal small subunit biogenesis"/>
    <property type="evidence" value="ECO:0007669"/>
    <property type="project" value="TreeGrafter"/>
</dbReference>
<dbReference type="PANTHER" id="PTHR11831:SF4">
    <property type="entry name" value="SMALL RIBOSOMAL SUBUNIT PROTEIN US4M"/>
    <property type="match status" value="1"/>
</dbReference>
<dbReference type="Gene3D" id="3.10.290.10">
    <property type="entry name" value="RNA-binding S4 domain"/>
    <property type="match status" value="1"/>
</dbReference>
<evidence type="ECO:0000256" key="5">
    <source>
        <dbReference type="ARBA" id="ARBA00023274"/>
    </source>
</evidence>
<dbReference type="RefSeq" id="WP_326840689.1">
    <property type="nucleotide sequence ID" value="NZ_SVNY01000005.1"/>
</dbReference>
<evidence type="ECO:0000256" key="7">
    <source>
        <dbReference type="HAMAP-Rule" id="MF_01306"/>
    </source>
</evidence>